<dbReference type="RefSeq" id="YP_009482015.1">
    <property type="nucleotide sequence ID" value="NC_037666.1"/>
</dbReference>
<evidence type="ECO:0000313" key="2">
    <source>
        <dbReference type="EMBL" id="AVK76012.1"/>
    </source>
</evidence>
<evidence type="ECO:0000256" key="1">
    <source>
        <dbReference type="SAM" id="MobiDB-lite"/>
    </source>
</evidence>
<dbReference type="GeneID" id="36842725"/>
<feature type="region of interest" description="Disordered" evidence="1">
    <location>
        <begin position="54"/>
        <end position="78"/>
    </location>
</feature>
<proteinExistence type="predicted"/>
<dbReference type="Proteomes" id="UP000249287">
    <property type="component" value="Segment"/>
</dbReference>
<accession>A0A2U7UC92</accession>
<organism evidence="2">
    <name type="scientific">Pandoravirus neocaledonia</name>
    <dbReference type="NCBI Taxonomy" id="2107708"/>
    <lineage>
        <taxon>Viruses</taxon>
        <taxon>Pandoravirus</taxon>
    </lineage>
</organism>
<dbReference type="EMBL" id="MG011690">
    <property type="protein sequence ID" value="AVK76012.1"/>
    <property type="molecule type" value="Genomic_DNA"/>
</dbReference>
<sequence length="353" mass="37758">MEHFEPAFDPAILYDEPWMTTTPCDDYAMMSGGDDDDVNDQSWSGFYHDEHGITGVHTSNAGDDNDGDDAGKNTSDALAVPSVSTPWEALAVVITRGGLPRGARLHAPAWSAAAERFAEAMETLLGVHVGHMLASYDTTQLYEQTKNPADAQYVVAQLVAFAGRSTAPGDVQSARAMARGVLMAAQDAAVTAVVGIQELLVAQIDAVYQQRGMEETERRDADFAEVWTQQTLDAVKRAASMPAGEITVRIIMQAIRDVLEQHGSETGSALMRRFYSAVVSRSSAFGASQPLRLVDASRAGLEALGRLQVGTPRANALMALCKHDFGRPLAIVTPPPTAADTAALSRPLSNKTK</sequence>
<reference evidence="2" key="1">
    <citation type="journal article" date="2018" name="Nat. Commun.">
        <title>Diversity and evolution of the emerging Pandoraviridae family.</title>
        <authorList>
            <person name="Legendre M."/>
            <person name="Fabre E."/>
            <person name="Poirot O."/>
            <person name="Jeudy S."/>
            <person name="Lartigue A."/>
            <person name="Alempic J.M."/>
            <person name="Beucher L."/>
            <person name="Philippe N."/>
            <person name="Bertaux L."/>
            <person name="Christo-Foroux E."/>
            <person name="Labadie K."/>
            <person name="Coute Y."/>
            <person name="Abergel C."/>
            <person name="Claverie J.M."/>
        </authorList>
    </citation>
    <scope>NUCLEOTIDE SEQUENCE [LARGE SCALE GENOMIC DNA]</scope>
    <source>
        <strain evidence="2">Neocaledonia</strain>
    </source>
</reference>
<gene>
    <name evidence="2" type="ORF">pneo_cds_405</name>
</gene>
<protein>
    <submittedName>
        <fullName evidence="2">Uncharacterized protein</fullName>
    </submittedName>
</protein>
<dbReference type="KEGG" id="vg:36842725"/>
<name>A0A2U7UC92_9VIRU</name>